<evidence type="ECO:0000313" key="2">
    <source>
        <dbReference type="EMBL" id="KAJ6255446.1"/>
    </source>
</evidence>
<accession>A0ABQ8ZFB2</accession>
<feature type="region of interest" description="Disordered" evidence="1">
    <location>
        <begin position="447"/>
        <end position="498"/>
    </location>
</feature>
<dbReference type="Proteomes" id="UP001150062">
    <property type="component" value="Unassembled WGS sequence"/>
</dbReference>
<feature type="region of interest" description="Disordered" evidence="1">
    <location>
        <begin position="73"/>
        <end position="104"/>
    </location>
</feature>
<evidence type="ECO:0000313" key="3">
    <source>
        <dbReference type="Proteomes" id="UP001150062"/>
    </source>
</evidence>
<evidence type="ECO:0000256" key="1">
    <source>
        <dbReference type="SAM" id="MobiDB-lite"/>
    </source>
</evidence>
<keyword evidence="3" id="KW-1185">Reference proteome</keyword>
<feature type="region of interest" description="Disordered" evidence="1">
    <location>
        <begin position="40"/>
        <end position="59"/>
    </location>
</feature>
<feature type="region of interest" description="Disordered" evidence="1">
    <location>
        <begin position="372"/>
        <end position="410"/>
    </location>
</feature>
<feature type="compositionally biased region" description="Basic and acidic residues" evidence="1">
    <location>
        <begin position="447"/>
        <end position="456"/>
    </location>
</feature>
<reference evidence="2" key="1">
    <citation type="submission" date="2022-08" db="EMBL/GenBank/DDBJ databases">
        <title>Novel sulfate-reducing endosymbionts in the free-living metamonad Anaeramoeba.</title>
        <authorList>
            <person name="Jerlstrom-Hultqvist J."/>
            <person name="Cepicka I."/>
            <person name="Gallot-Lavallee L."/>
            <person name="Salas-Leiva D."/>
            <person name="Curtis B.A."/>
            <person name="Zahonova K."/>
            <person name="Pipaliya S."/>
            <person name="Dacks J."/>
            <person name="Roger A.J."/>
        </authorList>
    </citation>
    <scope>NUCLEOTIDE SEQUENCE</scope>
    <source>
        <strain evidence="2">Schooner1</strain>
    </source>
</reference>
<feature type="region of interest" description="Disordered" evidence="1">
    <location>
        <begin position="1"/>
        <end position="20"/>
    </location>
</feature>
<gene>
    <name evidence="2" type="ORF">M0813_11322</name>
</gene>
<feature type="compositionally biased region" description="Low complexity" evidence="1">
    <location>
        <begin position="377"/>
        <end position="407"/>
    </location>
</feature>
<protein>
    <recommendedName>
        <fullName evidence="4">BZIP domain-containing protein</fullName>
    </recommendedName>
</protein>
<evidence type="ECO:0008006" key="4">
    <source>
        <dbReference type="Google" id="ProtNLM"/>
    </source>
</evidence>
<sequence length="532" mass="62554">MTELNVQEKSPMSLNSPNFDELLRSDLTPRSDEMINDYSSPLTSPLETPFQTTNSNGQQEQIEITDIQEHLVEREYRPRKRSRKIKKKKKKLDTKFQNSNFKERNWNDQNKTKLEEQVFELTLRELRTKQKNLTIDEYVKILEEEVCKLSVENIVHNAKVDALNEERTQTHKLVLDLRETNTAYRKKIKRFSNQNKKLKSKLRNLQAKGQEQNFEQEQNVNQNKNKTHNENGNENGNENQNQNQTQNINLNLLNNETKIEIQNENQETNNFNSTTQEVNHDKVTQNNQISLNSVSMDFENEQSFPSFGYDLDQIEYEERMKKEFDSIMQNNGENFDPNSLFDGIDLSLLTSMTAPKLDTKLEMFKKIYLQKKKKSSNKNNDNSTVTITSNNNNNANINNNNNNSNKIQTDKKIFNPEYKKIEKDQIKELSKNLKQLKIVNNGDNKINENEKKKVNNDYDNDEKDEESSSDDDDDDDDDDENDDEEIDDSDYGNDEEGFEKILQKYQEYFSLQITKTVNEKIKILKNNLNEEK</sequence>
<feature type="compositionally biased region" description="Acidic residues" evidence="1">
    <location>
        <begin position="458"/>
        <end position="497"/>
    </location>
</feature>
<name>A0ABQ8ZFB2_9EUKA</name>
<dbReference type="EMBL" id="JAOAOG010000004">
    <property type="protein sequence ID" value="KAJ6255446.1"/>
    <property type="molecule type" value="Genomic_DNA"/>
</dbReference>
<organism evidence="2 3">
    <name type="scientific">Anaeramoeba flamelloides</name>
    <dbReference type="NCBI Taxonomy" id="1746091"/>
    <lineage>
        <taxon>Eukaryota</taxon>
        <taxon>Metamonada</taxon>
        <taxon>Anaeramoebidae</taxon>
        <taxon>Anaeramoeba</taxon>
    </lineage>
</organism>
<feature type="region of interest" description="Disordered" evidence="1">
    <location>
        <begin position="209"/>
        <end position="242"/>
    </location>
</feature>
<proteinExistence type="predicted"/>
<feature type="compositionally biased region" description="Polar residues" evidence="1">
    <location>
        <begin position="1"/>
        <end position="18"/>
    </location>
</feature>
<comment type="caution">
    <text evidence="2">The sequence shown here is derived from an EMBL/GenBank/DDBJ whole genome shotgun (WGS) entry which is preliminary data.</text>
</comment>
<feature type="compositionally biased region" description="Basic residues" evidence="1">
    <location>
        <begin position="77"/>
        <end position="92"/>
    </location>
</feature>
<feature type="compositionally biased region" description="Polar residues" evidence="1">
    <location>
        <begin position="40"/>
        <end position="57"/>
    </location>
</feature>